<dbReference type="AlphaFoldDB" id="A0A1I2DAH7"/>
<name>A0A1I2DAH7_9BACL</name>
<sequence length="43" mass="4710">MCVLLGTKASLLTHAKKTEQLAETSCSVFKLLQVKSVLQMKSD</sequence>
<organism evidence="1 2">
    <name type="scientific">Paenibacillus algorifonticola</name>
    <dbReference type="NCBI Taxonomy" id="684063"/>
    <lineage>
        <taxon>Bacteria</taxon>
        <taxon>Bacillati</taxon>
        <taxon>Bacillota</taxon>
        <taxon>Bacilli</taxon>
        <taxon>Bacillales</taxon>
        <taxon>Paenibacillaceae</taxon>
        <taxon>Paenibacillus</taxon>
    </lineage>
</organism>
<dbReference type="EMBL" id="FONN01000006">
    <property type="protein sequence ID" value="SFE77489.1"/>
    <property type="molecule type" value="Genomic_DNA"/>
</dbReference>
<proteinExistence type="predicted"/>
<gene>
    <name evidence="1" type="ORF">SAMN04487969_106220</name>
</gene>
<reference evidence="2" key="1">
    <citation type="submission" date="2016-10" db="EMBL/GenBank/DDBJ databases">
        <authorList>
            <person name="Varghese N."/>
            <person name="Submissions S."/>
        </authorList>
    </citation>
    <scope>NUCLEOTIDE SEQUENCE [LARGE SCALE GENOMIC DNA]</scope>
    <source>
        <strain evidence="2">CGMCC 1.10223</strain>
    </source>
</reference>
<evidence type="ECO:0000313" key="2">
    <source>
        <dbReference type="Proteomes" id="UP000183410"/>
    </source>
</evidence>
<accession>A0A1I2DAH7</accession>
<dbReference type="Proteomes" id="UP000183410">
    <property type="component" value="Unassembled WGS sequence"/>
</dbReference>
<keyword evidence="2" id="KW-1185">Reference proteome</keyword>
<protein>
    <submittedName>
        <fullName evidence="1">Uncharacterized protein</fullName>
    </submittedName>
</protein>
<evidence type="ECO:0000313" key="1">
    <source>
        <dbReference type="EMBL" id="SFE77489.1"/>
    </source>
</evidence>